<gene>
    <name evidence="1" type="ORF">BWK73_20130</name>
</gene>
<evidence type="ECO:0000313" key="1">
    <source>
        <dbReference type="EMBL" id="OQX10498.1"/>
    </source>
</evidence>
<dbReference type="Proteomes" id="UP000192491">
    <property type="component" value="Unassembled WGS sequence"/>
</dbReference>
<proteinExistence type="predicted"/>
<protein>
    <submittedName>
        <fullName evidence="1">Uncharacterized protein</fullName>
    </submittedName>
</protein>
<dbReference type="EMBL" id="MTEJ01000111">
    <property type="protein sequence ID" value="OQX10498.1"/>
    <property type="molecule type" value="Genomic_DNA"/>
</dbReference>
<sequence>MRIRDTAITPRVTTFKGFGRCGVPLNIRHEYVGRDRAQEMQHGGLLKPVRVRQPKEEFFMVGDKFGVSLVWDDCQWERIMANDQGFVQEVIEYFQEDTLLAFDSRVISSIIGEAHRENRGSNAGHRSKSINLGSQAAPLLISSDSVWTMHYNGMQRVLNEHGAMSSKSGRPMYVLHGDGYLPYIKLNDRMSSFYHQGNCMTCNSVTMGDVNNVDGVDYINARCLPTDIDMATGDLTYPLLFGYDDAIWAGYDVVIQHKEGGHGDDNKYIDMYWHFGLKVIDPRKLGVAWVKVPAMPIGA</sequence>
<accession>A0A1Y1QP53</accession>
<name>A0A1Y1QP53_9GAMM</name>
<comment type="caution">
    <text evidence="1">The sequence shown here is derived from an EMBL/GenBank/DDBJ whole genome shotgun (WGS) entry which is preliminary data.</text>
</comment>
<dbReference type="AlphaFoldDB" id="A0A1Y1QP53"/>
<organism evidence="1 2">
    <name type="scientific">Thiothrix lacustris</name>
    <dbReference type="NCBI Taxonomy" id="525917"/>
    <lineage>
        <taxon>Bacteria</taxon>
        <taxon>Pseudomonadati</taxon>
        <taxon>Pseudomonadota</taxon>
        <taxon>Gammaproteobacteria</taxon>
        <taxon>Thiotrichales</taxon>
        <taxon>Thiotrichaceae</taxon>
        <taxon>Thiothrix</taxon>
    </lineage>
</organism>
<evidence type="ECO:0000313" key="2">
    <source>
        <dbReference type="Proteomes" id="UP000192491"/>
    </source>
</evidence>
<reference evidence="1 2" key="1">
    <citation type="submission" date="2017-01" db="EMBL/GenBank/DDBJ databases">
        <title>Novel large sulfur bacteria in the metagenomes of groundwater-fed chemosynthetic microbial mats in the Lake Huron basin.</title>
        <authorList>
            <person name="Sharrar A.M."/>
            <person name="Flood B.E."/>
            <person name="Bailey J.V."/>
            <person name="Jones D.S."/>
            <person name="Biddanda B."/>
            <person name="Ruberg S.A."/>
            <person name="Marcus D.N."/>
            <person name="Dick G.J."/>
        </authorList>
    </citation>
    <scope>NUCLEOTIDE SEQUENCE [LARGE SCALE GENOMIC DNA]</scope>
    <source>
        <strain evidence="1">A8</strain>
    </source>
</reference>